<reference evidence="2 3" key="1">
    <citation type="submission" date="2015-04" db="EMBL/GenBank/DDBJ databases">
        <title>Taxonomic description and genome sequence of Bacillus campisalis sp. nov., a novel member of the genus Bacillus isolated from solar saltern.</title>
        <authorList>
            <person name="Mathan Kumar R."/>
            <person name="Kaur G."/>
            <person name="Kumar A."/>
            <person name="Singh N.K."/>
            <person name="Kaur N."/>
            <person name="Kumar N."/>
            <person name="Mayilraj S."/>
        </authorList>
    </citation>
    <scope>NUCLEOTIDE SEQUENCE [LARGE SCALE GENOMIC DNA]</scope>
    <source>
        <strain evidence="2 3">SA2-6</strain>
    </source>
</reference>
<dbReference type="Proteomes" id="UP000034166">
    <property type="component" value="Unassembled WGS sequence"/>
</dbReference>
<feature type="domain" description="NERD" evidence="1">
    <location>
        <begin position="37"/>
        <end position="148"/>
    </location>
</feature>
<evidence type="ECO:0000259" key="1">
    <source>
        <dbReference type="PROSITE" id="PS50965"/>
    </source>
</evidence>
<evidence type="ECO:0000313" key="2">
    <source>
        <dbReference type="EMBL" id="KKK39784.1"/>
    </source>
</evidence>
<keyword evidence="3" id="KW-1185">Reference proteome</keyword>
<dbReference type="PATRIC" id="fig|1408103.3.peg.78"/>
<protein>
    <submittedName>
        <fullName evidence="2">Nuclease</fullName>
    </submittedName>
</protein>
<comment type="caution">
    <text evidence="2">The sequence shown here is derived from an EMBL/GenBank/DDBJ whole genome shotgun (WGS) entry which is preliminary data.</text>
</comment>
<dbReference type="OrthoDB" id="2164794at2"/>
<proteinExistence type="predicted"/>
<dbReference type="InterPro" id="IPR011528">
    <property type="entry name" value="NERD"/>
</dbReference>
<dbReference type="AlphaFoldDB" id="A0A0M2SYY1"/>
<dbReference type="Pfam" id="PF08378">
    <property type="entry name" value="NERD"/>
    <property type="match status" value="1"/>
</dbReference>
<organism evidence="2 3">
    <name type="scientific">Mesobacillus campisalis</name>
    <dbReference type="NCBI Taxonomy" id="1408103"/>
    <lineage>
        <taxon>Bacteria</taxon>
        <taxon>Bacillati</taxon>
        <taxon>Bacillota</taxon>
        <taxon>Bacilli</taxon>
        <taxon>Bacillales</taxon>
        <taxon>Bacillaceae</taxon>
        <taxon>Mesobacillus</taxon>
    </lineage>
</organism>
<gene>
    <name evidence="2" type="ORF">WQ57_00350</name>
</gene>
<accession>A0A0M2SYY1</accession>
<dbReference type="EMBL" id="LAYY01000001">
    <property type="protein sequence ID" value="KKK39784.1"/>
    <property type="molecule type" value="Genomic_DNA"/>
</dbReference>
<name>A0A0M2SYY1_9BACI</name>
<evidence type="ECO:0000313" key="3">
    <source>
        <dbReference type="Proteomes" id="UP000034166"/>
    </source>
</evidence>
<dbReference type="PROSITE" id="PS50965">
    <property type="entry name" value="NERD"/>
    <property type="match status" value="1"/>
</dbReference>
<sequence>MILKERKESDELLTMRYLNTRMQLTEKDKSRYFKLEKGYEGEVKFDTLAENILEERYILNDMLLEVNNSYFQIDSTIVSQGVIYLLDIKNFEGDYFLDSDKFYSVASGREYKNPLDQLKRSTTLFRHLLQIHRLHYLVESFVIFINQEFTLYQAPMNQPLILPTQVNRFLKEFDKTPSKLDDGHKKLSQKLMTLHQPKNPFSATPAYEYSQVKKGCYCKTCKSFKVYIVNYHLVCENCGGQEKIEHAILRHMEEFKLLFPDRNITTHSIYEWCQTGLNEKTIRRIMKKNFTAFGNTRDTYYK</sequence>
<dbReference type="RefSeq" id="WP_046521725.1">
    <property type="nucleotide sequence ID" value="NZ_LAYY01000001.1"/>
</dbReference>